<evidence type="ECO:0000256" key="4">
    <source>
        <dbReference type="ARBA" id="ARBA00022741"/>
    </source>
</evidence>
<evidence type="ECO:0000256" key="10">
    <source>
        <dbReference type="SAM" id="MobiDB-lite"/>
    </source>
</evidence>
<feature type="domain" description="Polyphosphate kinase N-terminal" evidence="12">
    <location>
        <begin position="54"/>
        <end position="158"/>
    </location>
</feature>
<dbReference type="PANTHER" id="PTHR30218:SF0">
    <property type="entry name" value="POLYPHOSPHATE KINASE"/>
    <property type="match status" value="1"/>
</dbReference>
<dbReference type="SUPFAM" id="SSF140356">
    <property type="entry name" value="PPK N-terminal domain-like"/>
    <property type="match status" value="1"/>
</dbReference>
<keyword evidence="6 8" id="KW-0067">ATP-binding</keyword>
<dbReference type="Pfam" id="PF13090">
    <property type="entry name" value="PP_kinase_C"/>
    <property type="match status" value="1"/>
</dbReference>
<dbReference type="CDD" id="cd09168">
    <property type="entry name" value="PLDc_PaPPK1_C2_like"/>
    <property type="match status" value="1"/>
</dbReference>
<feature type="binding site" evidence="8">
    <location>
        <position position="453"/>
    </location>
    <ligand>
        <name>Mg(2+)</name>
        <dbReference type="ChEBI" id="CHEBI:18420"/>
    </ligand>
</feature>
<keyword evidence="5 8" id="KW-0418">Kinase</keyword>
<comment type="caution">
    <text evidence="15">The sequence shown here is derived from an EMBL/GenBank/DDBJ whole genome shotgun (WGS) entry which is preliminary data.</text>
</comment>
<feature type="binding site" evidence="8">
    <location>
        <position position="640"/>
    </location>
    <ligand>
        <name>ATP</name>
        <dbReference type="ChEBI" id="CHEBI:30616"/>
    </ligand>
</feature>
<dbReference type="NCBIfam" id="NF003918">
    <property type="entry name" value="PRK05443.1-2"/>
    <property type="match status" value="1"/>
</dbReference>
<dbReference type="FunFam" id="3.30.870.10:FF:000001">
    <property type="entry name" value="Polyphosphate kinase"/>
    <property type="match status" value="1"/>
</dbReference>
<dbReference type="CDD" id="cd09165">
    <property type="entry name" value="PLDc_PaPPK1_C1_like"/>
    <property type="match status" value="1"/>
</dbReference>
<evidence type="ECO:0000256" key="2">
    <source>
        <dbReference type="ARBA" id="ARBA00022679"/>
    </source>
</evidence>
<feature type="binding site" evidence="8">
    <location>
        <position position="92"/>
    </location>
    <ligand>
        <name>ATP</name>
        <dbReference type="ChEBI" id="CHEBI:30616"/>
    </ligand>
</feature>
<keyword evidence="4 8" id="KW-0547">Nucleotide-binding</keyword>
<dbReference type="InterPro" id="IPR025200">
    <property type="entry name" value="PPK_C_dom2"/>
</dbReference>
<dbReference type="Pfam" id="PF13089">
    <property type="entry name" value="PP_kinase_N"/>
    <property type="match status" value="1"/>
</dbReference>
<feature type="compositionally biased region" description="Polar residues" evidence="10">
    <location>
        <begin position="1"/>
        <end position="11"/>
    </location>
</feature>
<dbReference type="Gene3D" id="3.30.870.10">
    <property type="entry name" value="Endonuclease Chain A"/>
    <property type="match status" value="2"/>
</dbReference>
<dbReference type="NCBIfam" id="NF003917">
    <property type="entry name" value="PRK05443.1-1"/>
    <property type="match status" value="1"/>
</dbReference>
<dbReference type="Pfam" id="PF02503">
    <property type="entry name" value="PP_kinase"/>
    <property type="match status" value="1"/>
</dbReference>
<evidence type="ECO:0000256" key="6">
    <source>
        <dbReference type="ARBA" id="ARBA00022840"/>
    </source>
</evidence>
<feature type="compositionally biased region" description="Polar residues" evidence="10">
    <location>
        <begin position="737"/>
        <end position="749"/>
    </location>
</feature>
<dbReference type="NCBIfam" id="NF003921">
    <property type="entry name" value="PRK05443.2-2"/>
    <property type="match status" value="1"/>
</dbReference>
<gene>
    <name evidence="8" type="primary">ppk</name>
    <name evidence="15" type="ORF">EDC22_102123</name>
</gene>
<dbReference type="NCBIfam" id="TIGR03705">
    <property type="entry name" value="poly_P_kin"/>
    <property type="match status" value="1"/>
</dbReference>
<dbReference type="InterPro" id="IPR025198">
    <property type="entry name" value="PPK_N_dom"/>
</dbReference>
<keyword evidence="7 8" id="KW-0460">Magnesium</keyword>
<evidence type="ECO:0000256" key="9">
    <source>
        <dbReference type="RuleBase" id="RU003800"/>
    </source>
</evidence>
<accession>A0A4R3MH07</accession>
<reference evidence="15 16" key="1">
    <citation type="submission" date="2019-03" db="EMBL/GenBank/DDBJ databases">
        <title>Genomic Encyclopedia of Type Strains, Phase IV (KMG-IV): sequencing the most valuable type-strain genomes for metagenomic binning, comparative biology and taxonomic classification.</title>
        <authorList>
            <person name="Goeker M."/>
        </authorList>
    </citation>
    <scope>NUCLEOTIDE SEQUENCE [LARGE SCALE GENOMIC DNA]</scope>
    <source>
        <strain evidence="15 16">DSM 19345</strain>
    </source>
</reference>
<keyword evidence="3 8" id="KW-0479">Metal-binding</keyword>
<feature type="domain" description="Polyphosphate kinase middle" evidence="11">
    <location>
        <begin position="168"/>
        <end position="352"/>
    </location>
</feature>
<dbReference type="InterPro" id="IPR041108">
    <property type="entry name" value="PP_kinase_C_1"/>
</dbReference>
<dbReference type="Gene3D" id="3.30.1840.10">
    <property type="entry name" value="Polyphosphate kinase middle domain"/>
    <property type="match status" value="1"/>
</dbReference>
<dbReference type="PANTHER" id="PTHR30218">
    <property type="entry name" value="POLYPHOSPHATE KINASE"/>
    <property type="match status" value="1"/>
</dbReference>
<dbReference type="GO" id="GO:0009358">
    <property type="term" value="C:polyphosphate kinase complex"/>
    <property type="evidence" value="ECO:0007669"/>
    <property type="project" value="InterPro"/>
</dbReference>
<dbReference type="Pfam" id="PF17941">
    <property type="entry name" value="PP_kinase_C_1"/>
    <property type="match status" value="1"/>
</dbReference>
<feature type="domain" description="Polyphosphate kinase C-terminal" evidence="14">
    <location>
        <begin position="380"/>
        <end position="544"/>
    </location>
</feature>
<keyword evidence="16" id="KW-1185">Reference proteome</keyword>
<evidence type="ECO:0000256" key="8">
    <source>
        <dbReference type="HAMAP-Rule" id="MF_00347"/>
    </source>
</evidence>
<dbReference type="SUPFAM" id="SSF56024">
    <property type="entry name" value="Phospholipase D/nuclease"/>
    <property type="match status" value="2"/>
</dbReference>
<dbReference type="PIRSF" id="PIRSF015589">
    <property type="entry name" value="PP_kinase"/>
    <property type="match status" value="1"/>
</dbReference>
<dbReference type="InterPro" id="IPR003414">
    <property type="entry name" value="PP_kinase"/>
</dbReference>
<sequence>MDQTAAPSSKKATAVRRARDERGASMASEEAGVAAADPQAEDAFEQWMHAPDRFVNRELSWLGFNRRVLEEADNVDHPLLERLRFLSISANNLDEFFMVRVAGLKGQERAEITTPSQDGLSPRQQLARIAEAVRKLTIDQQKSLATLLAELAGAGIILVEPADVTAADKDWLDQYFLEHVFPVLTPLAVDPAHPFPFIPNLGFTVALELVRPEDAKVMRALVRMPNKIERFVPLPETGTVGQGGEPALRFMRLESVVELFIGRLFPGYKVRGGGAFRVVRDSDIEVEEEAEDLVRFFETALKRRRRGSVIRLELAASMPPQLRSFVADELGVSDDEVQVIDGFLALSDFSQLVSVDRPKMRFPPYAPRFPERIRDHGGDCFAAIRQKELIVHHPYESFDVVLQFLRQAAADPDVVAIKQTLYRTSNDSPIVRALADAAESGKSVTAVVELKARFDEEANIRWARDLERAGVQVVFGFVELKTHAKLSLVVRREAGHLASYVHIGTGNYHPVTARIYTDLSFFTTDPAITRDVARIFNFITGYAEPQGLEAMAVSPFTLKSTILEHIEQEAENARAGKPAAIWAKMNALVDPDIIDALYRAGRAGVEIDLIIRGICCLRPGIPGLSDNIRVKSIIGRFLEHSRICAFANGQPLPSRKAKVYITSADWMPRNLNRRVEALAPITNPTVHAQVLDQIMMANLKDNEQSWRLLPDGGSKRIIPAEGEERFNAHRYFMTNPSLSGRGKSLQQHSPKPIGATPDS</sequence>
<dbReference type="GO" id="GO:0006799">
    <property type="term" value="P:polyphosphate biosynthetic process"/>
    <property type="evidence" value="ECO:0007669"/>
    <property type="project" value="UniProtKB-UniRule"/>
</dbReference>
<evidence type="ECO:0000259" key="14">
    <source>
        <dbReference type="Pfam" id="PF17941"/>
    </source>
</evidence>
<comment type="PTM">
    <text evidence="8 9">An intermediate of this reaction is the autophosphorylated ppk in which a phosphate is covalently linked to a histidine residue through a N-P bond.</text>
</comment>
<feature type="region of interest" description="Disordered" evidence="10">
    <location>
        <begin position="1"/>
        <end position="38"/>
    </location>
</feature>
<evidence type="ECO:0000313" key="16">
    <source>
        <dbReference type="Proteomes" id="UP000295678"/>
    </source>
</evidence>
<evidence type="ECO:0000256" key="1">
    <source>
        <dbReference type="ARBA" id="ARBA00022553"/>
    </source>
</evidence>
<proteinExistence type="inferred from homology"/>
<dbReference type="HAMAP" id="MF_00347">
    <property type="entry name" value="Polyphosphate_kinase"/>
    <property type="match status" value="1"/>
</dbReference>
<feature type="region of interest" description="Disordered" evidence="10">
    <location>
        <begin position="737"/>
        <end position="759"/>
    </location>
</feature>
<comment type="cofactor">
    <cofactor evidence="8">
        <name>Mg(2+)</name>
        <dbReference type="ChEBI" id="CHEBI:18420"/>
    </cofactor>
</comment>
<evidence type="ECO:0000256" key="3">
    <source>
        <dbReference type="ARBA" id="ARBA00022723"/>
    </source>
</evidence>
<keyword evidence="1 8" id="KW-0597">Phosphoprotein</keyword>
<dbReference type="InterPro" id="IPR036832">
    <property type="entry name" value="PPK_N_dom_sf"/>
</dbReference>
<dbReference type="EMBL" id="SMAK01000002">
    <property type="protein sequence ID" value="TCT12438.1"/>
    <property type="molecule type" value="Genomic_DNA"/>
</dbReference>
<evidence type="ECO:0000313" key="15">
    <source>
        <dbReference type="EMBL" id="TCT12438.1"/>
    </source>
</evidence>
<name>A0A4R3MH07_9HYPH</name>
<evidence type="ECO:0000256" key="7">
    <source>
        <dbReference type="ARBA" id="ARBA00022842"/>
    </source>
</evidence>
<keyword evidence="2 8" id="KW-0808">Transferase</keyword>
<evidence type="ECO:0000259" key="12">
    <source>
        <dbReference type="Pfam" id="PF13089"/>
    </source>
</evidence>
<dbReference type="InterPro" id="IPR036830">
    <property type="entry name" value="PP_kinase_middle_dom_sf"/>
</dbReference>
<comment type="function">
    <text evidence="8 9">Catalyzes the reversible transfer of the terminal phosphate of ATP to form a long-chain polyphosphate (polyP).</text>
</comment>
<dbReference type="EC" id="2.7.4.1" evidence="8 9"/>
<dbReference type="AlphaFoldDB" id="A0A4R3MH07"/>
<dbReference type="Gene3D" id="1.20.58.310">
    <property type="entry name" value="Polyphosphate kinase N-terminal domain"/>
    <property type="match status" value="1"/>
</dbReference>
<feature type="active site" description="Phosphohistidine intermediate" evidence="8">
    <location>
        <position position="483"/>
    </location>
</feature>
<dbReference type="GO" id="GO:0005524">
    <property type="term" value="F:ATP binding"/>
    <property type="evidence" value="ECO:0007669"/>
    <property type="project" value="UniProtKB-KW"/>
</dbReference>
<dbReference type="SUPFAM" id="SSF143724">
    <property type="entry name" value="PHP14-like"/>
    <property type="match status" value="1"/>
</dbReference>
<dbReference type="Proteomes" id="UP000295678">
    <property type="component" value="Unassembled WGS sequence"/>
</dbReference>
<dbReference type="GO" id="GO:0046872">
    <property type="term" value="F:metal ion binding"/>
    <property type="evidence" value="ECO:0007669"/>
    <property type="project" value="UniProtKB-KW"/>
</dbReference>
<dbReference type="RefSeq" id="WP_245499613.1">
    <property type="nucleotide sequence ID" value="NZ_SMAK01000002.1"/>
</dbReference>
<evidence type="ECO:0000259" key="11">
    <source>
        <dbReference type="Pfam" id="PF02503"/>
    </source>
</evidence>
<comment type="similarity">
    <text evidence="8 9">Belongs to the polyphosphate kinase 1 (PPK1) family.</text>
</comment>
<dbReference type="GO" id="GO:0008976">
    <property type="term" value="F:polyphosphate kinase activity"/>
    <property type="evidence" value="ECO:0007669"/>
    <property type="project" value="UniProtKB-UniRule"/>
</dbReference>
<feature type="binding site" evidence="8">
    <location>
        <position position="423"/>
    </location>
    <ligand>
        <name>Mg(2+)</name>
        <dbReference type="ChEBI" id="CHEBI:18420"/>
    </ligand>
</feature>
<dbReference type="InterPro" id="IPR024953">
    <property type="entry name" value="PP_kinase_middle"/>
</dbReference>
<comment type="catalytic activity">
    <reaction evidence="8 9">
        <text>[phosphate](n) + ATP = [phosphate](n+1) + ADP</text>
        <dbReference type="Rhea" id="RHEA:19573"/>
        <dbReference type="Rhea" id="RHEA-COMP:9859"/>
        <dbReference type="Rhea" id="RHEA-COMP:14280"/>
        <dbReference type="ChEBI" id="CHEBI:16838"/>
        <dbReference type="ChEBI" id="CHEBI:30616"/>
        <dbReference type="ChEBI" id="CHEBI:456216"/>
        <dbReference type="EC" id="2.7.4.1"/>
    </reaction>
</comment>
<feature type="binding site" evidence="8">
    <location>
        <position position="612"/>
    </location>
    <ligand>
        <name>ATP</name>
        <dbReference type="ChEBI" id="CHEBI:30616"/>
    </ligand>
</feature>
<evidence type="ECO:0000256" key="5">
    <source>
        <dbReference type="ARBA" id="ARBA00022777"/>
    </source>
</evidence>
<evidence type="ECO:0000259" key="13">
    <source>
        <dbReference type="Pfam" id="PF13090"/>
    </source>
</evidence>
<protein>
    <recommendedName>
        <fullName evidence="8 9">Polyphosphate kinase</fullName>
        <ecNumber evidence="8 9">2.7.4.1</ecNumber>
    </recommendedName>
    <alternativeName>
        <fullName evidence="8">ATP-polyphosphate phosphotransferase</fullName>
    </alternativeName>
    <alternativeName>
        <fullName evidence="8">Polyphosphoric acid kinase</fullName>
    </alternativeName>
</protein>
<feature type="domain" description="Polyphosphate kinase C-terminal" evidence="13">
    <location>
        <begin position="552"/>
        <end position="727"/>
    </location>
</feature>
<organism evidence="15 16">
    <name type="scientific">Tepidamorphus gemmatus</name>
    <dbReference type="NCBI Taxonomy" id="747076"/>
    <lineage>
        <taxon>Bacteria</taxon>
        <taxon>Pseudomonadati</taxon>
        <taxon>Pseudomonadota</taxon>
        <taxon>Alphaproteobacteria</taxon>
        <taxon>Hyphomicrobiales</taxon>
        <taxon>Tepidamorphaceae</taxon>
        <taxon>Tepidamorphus</taxon>
    </lineage>
</organism>
<feature type="binding site" evidence="8">
    <location>
        <position position="516"/>
    </location>
    <ligand>
        <name>ATP</name>
        <dbReference type="ChEBI" id="CHEBI:30616"/>
    </ligand>
</feature>
<dbReference type="NCBIfam" id="NF003919">
    <property type="entry name" value="PRK05443.1-4"/>
    <property type="match status" value="1"/>
</dbReference>